<keyword evidence="1" id="KW-0808">Transferase</keyword>
<dbReference type="RefSeq" id="WP_242627192.1">
    <property type="nucleotide sequence ID" value="NZ_JBHLWO010000001.1"/>
</dbReference>
<dbReference type="GO" id="GO:0016757">
    <property type="term" value="F:glycosyltransferase activity"/>
    <property type="evidence" value="ECO:0007669"/>
    <property type="project" value="UniProtKB-KW"/>
</dbReference>
<dbReference type="Pfam" id="PF13692">
    <property type="entry name" value="Glyco_trans_1_4"/>
    <property type="match status" value="1"/>
</dbReference>
<name>A0ABV6HGL3_9SPHI</name>
<accession>A0ABV6HGL3</accession>
<comment type="caution">
    <text evidence="1">The sequence shown here is derived from an EMBL/GenBank/DDBJ whole genome shotgun (WGS) entry which is preliminary data.</text>
</comment>
<dbReference type="EMBL" id="JBHLWO010000001">
    <property type="protein sequence ID" value="MFC0318039.1"/>
    <property type="molecule type" value="Genomic_DNA"/>
</dbReference>
<proteinExistence type="predicted"/>
<reference evidence="1 2" key="1">
    <citation type="submission" date="2024-09" db="EMBL/GenBank/DDBJ databases">
        <authorList>
            <person name="Sun Q."/>
            <person name="Mori K."/>
        </authorList>
    </citation>
    <scope>NUCLEOTIDE SEQUENCE [LARGE SCALE GENOMIC DNA]</scope>
    <source>
        <strain evidence="1 2">CCM 7765</strain>
    </source>
</reference>
<dbReference type="PANTHER" id="PTHR12526">
    <property type="entry name" value="GLYCOSYLTRANSFERASE"/>
    <property type="match status" value="1"/>
</dbReference>
<dbReference type="Gene3D" id="3.40.50.2000">
    <property type="entry name" value="Glycogen Phosphorylase B"/>
    <property type="match status" value="1"/>
</dbReference>
<protein>
    <submittedName>
        <fullName evidence="1">Glycosyltransferase</fullName>
        <ecNumber evidence="1">2.4.-.-</ecNumber>
    </submittedName>
</protein>
<dbReference type="SUPFAM" id="SSF53756">
    <property type="entry name" value="UDP-Glycosyltransferase/glycogen phosphorylase"/>
    <property type="match status" value="1"/>
</dbReference>
<keyword evidence="2" id="KW-1185">Reference proteome</keyword>
<sequence length="358" mass="42157">MEKRIAIVNPSVPHYREDFYRYIKERLACDVFTYEDMKSTSNRNFKESQLITKRLKSIKLKKFLLFNIFPLLSKQYQTLVLMWDFAQISTWLLLITKPLHRKKIILWGQGISVKRYLVEEVHPNRLLMAMLKLADGAWVYMEKETVQWKAIFPDKAIVALNNTISGVEKVLDTHYDVDELKGIKKKHNITEDILLIYCARFDNPYRRFDLLIQTIELLDPRKYGFIIIGEGAYKPDFLPYKNVYDYGKVYEKQLKDELFSIADIYYQPGWIGLSVVEAMAYGKPILTFKRSEAVLQCVEYHYIEHDRNGILLNNIEELKETLSKLMQRELIAMGMQSKRIVQDKLLMGNMVQNALSIL</sequence>
<dbReference type="PANTHER" id="PTHR12526:SF630">
    <property type="entry name" value="GLYCOSYLTRANSFERASE"/>
    <property type="match status" value="1"/>
</dbReference>
<keyword evidence="1" id="KW-0328">Glycosyltransferase</keyword>
<gene>
    <name evidence="1" type="ORF">ACFFI0_06950</name>
</gene>
<dbReference type="EC" id="2.4.-.-" evidence="1"/>
<dbReference type="Proteomes" id="UP001589774">
    <property type="component" value="Unassembled WGS sequence"/>
</dbReference>
<evidence type="ECO:0000313" key="2">
    <source>
        <dbReference type="Proteomes" id="UP001589774"/>
    </source>
</evidence>
<evidence type="ECO:0000313" key="1">
    <source>
        <dbReference type="EMBL" id="MFC0318039.1"/>
    </source>
</evidence>
<organism evidence="1 2">
    <name type="scientific">Olivibacter oleidegradans</name>
    <dbReference type="NCBI Taxonomy" id="760123"/>
    <lineage>
        <taxon>Bacteria</taxon>
        <taxon>Pseudomonadati</taxon>
        <taxon>Bacteroidota</taxon>
        <taxon>Sphingobacteriia</taxon>
        <taxon>Sphingobacteriales</taxon>
        <taxon>Sphingobacteriaceae</taxon>
        <taxon>Olivibacter</taxon>
    </lineage>
</organism>